<dbReference type="HAMAP" id="MF_00099">
    <property type="entry name" value="CheB_chemtxs"/>
    <property type="match status" value="1"/>
</dbReference>
<dbReference type="PROSITE" id="PS50122">
    <property type="entry name" value="CHEB"/>
    <property type="match status" value="1"/>
</dbReference>
<dbReference type="GO" id="GO:0006935">
    <property type="term" value="P:chemotaxis"/>
    <property type="evidence" value="ECO:0007669"/>
    <property type="project" value="UniProtKB-UniRule"/>
</dbReference>
<evidence type="ECO:0000313" key="7">
    <source>
        <dbReference type="Proteomes" id="UP000502179"/>
    </source>
</evidence>
<feature type="active site" evidence="5">
    <location>
        <position position="209"/>
    </location>
</feature>
<comment type="catalytic activity">
    <reaction evidence="5">
        <text>L-glutaminyl-[protein] + H2O = L-glutamyl-[protein] + NH4(+)</text>
        <dbReference type="Rhea" id="RHEA:16441"/>
        <dbReference type="Rhea" id="RHEA-COMP:10207"/>
        <dbReference type="Rhea" id="RHEA-COMP:10208"/>
        <dbReference type="ChEBI" id="CHEBI:15377"/>
        <dbReference type="ChEBI" id="CHEBI:28938"/>
        <dbReference type="ChEBI" id="CHEBI:29973"/>
        <dbReference type="ChEBI" id="CHEBI:30011"/>
        <dbReference type="EC" id="3.5.1.44"/>
    </reaction>
</comment>
<dbReference type="PROSITE" id="PS50110">
    <property type="entry name" value="RESPONSE_REGULATORY"/>
    <property type="match status" value="1"/>
</dbReference>
<dbReference type="PANTHER" id="PTHR42872:SF6">
    <property type="entry name" value="PROTEIN-GLUTAMATE METHYLESTERASE_PROTEIN-GLUTAMINE GLUTAMINASE"/>
    <property type="match status" value="1"/>
</dbReference>
<feature type="active site" evidence="5">
    <location>
        <position position="182"/>
    </location>
</feature>
<dbReference type="SMART" id="SM00448">
    <property type="entry name" value="REC"/>
    <property type="match status" value="1"/>
</dbReference>
<dbReference type="InterPro" id="IPR008248">
    <property type="entry name" value="CheB-like"/>
</dbReference>
<feature type="modified residue" description="4-aspartylphosphate" evidence="5">
    <location>
        <position position="56"/>
    </location>
</feature>
<dbReference type="EC" id="3.1.1.61" evidence="5"/>
<comment type="domain">
    <text evidence="5">Contains a C-terminal catalytic domain, and an N-terminal region which modulates catalytic activity.</text>
</comment>
<gene>
    <name evidence="5" type="primary">cheB</name>
    <name evidence="6" type="ORF">G4V39_05465</name>
</gene>
<name>A0A6G7PVN9_9BACT</name>
<keyword evidence="1 5" id="KW-0963">Cytoplasm</keyword>
<dbReference type="InterPro" id="IPR001789">
    <property type="entry name" value="Sig_transdc_resp-reg_receiver"/>
</dbReference>
<dbReference type="AlphaFoldDB" id="A0A6G7PVN9"/>
<dbReference type="GO" id="GO:0000156">
    <property type="term" value="F:phosphorelay response regulator activity"/>
    <property type="evidence" value="ECO:0007669"/>
    <property type="project" value="InterPro"/>
</dbReference>
<proteinExistence type="inferred from homology"/>
<keyword evidence="3 5" id="KW-0378">Hydrolase</keyword>
<evidence type="ECO:0000256" key="2">
    <source>
        <dbReference type="ARBA" id="ARBA00022500"/>
    </source>
</evidence>
<evidence type="ECO:0000256" key="5">
    <source>
        <dbReference type="HAMAP-Rule" id="MF_00099"/>
    </source>
</evidence>
<evidence type="ECO:0000256" key="3">
    <source>
        <dbReference type="ARBA" id="ARBA00022801"/>
    </source>
</evidence>
<dbReference type="CDD" id="cd17541">
    <property type="entry name" value="REC_CheB-like"/>
    <property type="match status" value="1"/>
</dbReference>
<dbReference type="Gene3D" id="3.40.50.2300">
    <property type="match status" value="1"/>
</dbReference>
<keyword evidence="5" id="KW-0597">Phosphoprotein</keyword>
<accession>A0A6G7PVN9</accession>
<comment type="catalytic activity">
    <reaction evidence="4 5">
        <text>[protein]-L-glutamate 5-O-methyl ester + H2O = L-glutamyl-[protein] + methanol + H(+)</text>
        <dbReference type="Rhea" id="RHEA:23236"/>
        <dbReference type="Rhea" id="RHEA-COMP:10208"/>
        <dbReference type="Rhea" id="RHEA-COMP:10311"/>
        <dbReference type="ChEBI" id="CHEBI:15377"/>
        <dbReference type="ChEBI" id="CHEBI:15378"/>
        <dbReference type="ChEBI" id="CHEBI:17790"/>
        <dbReference type="ChEBI" id="CHEBI:29973"/>
        <dbReference type="ChEBI" id="CHEBI:82795"/>
        <dbReference type="EC" id="3.1.1.61"/>
    </reaction>
</comment>
<dbReference type="EMBL" id="CP048877">
    <property type="protein sequence ID" value="QIJ71749.1"/>
    <property type="molecule type" value="Genomic_DNA"/>
</dbReference>
<comment type="function">
    <text evidence="5">Involved in chemotaxis. Part of a chemotaxis signal transduction system that modulates chemotaxis in response to various stimuli. Catalyzes the demethylation of specific methylglutamate residues introduced into the chemoreceptors (methyl-accepting chemotaxis proteins or MCP) by CheR. Also mediates the irreversible deamidation of specific glutamine residues to glutamic acid.</text>
</comment>
<dbReference type="PIRSF" id="PIRSF000876">
    <property type="entry name" value="RR_chemtxs_CheB"/>
    <property type="match status" value="1"/>
</dbReference>
<dbReference type="KEGG" id="tav:G4V39_05465"/>
<protein>
    <recommendedName>
        <fullName evidence="5">Protein-glutamate methylesterase/protein-glutamine glutaminase</fullName>
        <ecNumber evidence="5">3.1.1.61</ecNumber>
        <ecNumber evidence="5">3.5.1.44</ecNumber>
    </recommendedName>
</protein>
<dbReference type="SUPFAM" id="SSF52738">
    <property type="entry name" value="Methylesterase CheB, C-terminal domain"/>
    <property type="match status" value="1"/>
</dbReference>
<dbReference type="Proteomes" id="UP000502179">
    <property type="component" value="Chromosome"/>
</dbReference>
<feature type="active site" evidence="5">
    <location>
        <position position="305"/>
    </location>
</feature>
<dbReference type="Gene3D" id="3.40.50.180">
    <property type="entry name" value="Methylesterase CheB, C-terminal domain"/>
    <property type="match status" value="1"/>
</dbReference>
<keyword evidence="7" id="KW-1185">Reference proteome</keyword>
<dbReference type="InterPro" id="IPR000673">
    <property type="entry name" value="Sig_transdc_resp-reg_Me-estase"/>
</dbReference>
<dbReference type="GO" id="GO:0008984">
    <property type="term" value="F:protein-glutamate methylesterase activity"/>
    <property type="evidence" value="ECO:0007669"/>
    <property type="project" value="UniProtKB-UniRule"/>
</dbReference>
<dbReference type="GO" id="GO:0050568">
    <property type="term" value="F:protein-glutamine glutaminase activity"/>
    <property type="evidence" value="ECO:0007669"/>
    <property type="project" value="UniProtKB-UniRule"/>
</dbReference>
<keyword evidence="2 5" id="KW-0145">Chemotaxis</keyword>
<comment type="similarity">
    <text evidence="5">Belongs to the CheB family.</text>
</comment>
<dbReference type="Pfam" id="PF01339">
    <property type="entry name" value="CheB_methylest"/>
    <property type="match status" value="1"/>
</dbReference>
<dbReference type="Pfam" id="PF00072">
    <property type="entry name" value="Response_reg"/>
    <property type="match status" value="1"/>
</dbReference>
<evidence type="ECO:0000256" key="4">
    <source>
        <dbReference type="ARBA" id="ARBA00048267"/>
    </source>
</evidence>
<evidence type="ECO:0000313" key="6">
    <source>
        <dbReference type="EMBL" id="QIJ71749.1"/>
    </source>
</evidence>
<dbReference type="InterPro" id="IPR035909">
    <property type="entry name" value="CheB_C"/>
</dbReference>
<comment type="subcellular location">
    <subcellularLocation>
        <location evidence="5">Cytoplasm</location>
    </subcellularLocation>
</comment>
<dbReference type="GO" id="GO:0005737">
    <property type="term" value="C:cytoplasm"/>
    <property type="evidence" value="ECO:0007669"/>
    <property type="project" value="UniProtKB-SubCell"/>
</dbReference>
<sequence>MAKIKVLVCDDSALMRRSLKRIIESDPRLEVVGTARDGRDAIEKARALRPDVITLDINMPRMDGLTALKILIEEGIAPVIMVSSLTQEGAPITLQALEMGAFDYVAKPGGTVSVNMEAVARELIAKIKAAARSGTAGRLRRRSQVKTPVSKEPRLLKPLRPQVPSLSKGELPPFAAVAIGISTGGPKTIFEVLPYLPEDLPAAVFLVQHMPPTFTESYAQRLDKRCQIKVLHAETGLKVEPGVCFVGKGGYHLTVFRKVRGDLIIRNTKTPRHLFMPSVDVMMDSVLSVFGPQTVGVLMTGMGDDGADAMVRIRQAGGITIAESEESAIVFGMPREAIRRGGADIVAPSWEIAGHIVQAVEQIIRKRQVA</sequence>
<dbReference type="SUPFAM" id="SSF52172">
    <property type="entry name" value="CheY-like"/>
    <property type="match status" value="1"/>
</dbReference>
<evidence type="ECO:0000256" key="1">
    <source>
        <dbReference type="ARBA" id="ARBA00022490"/>
    </source>
</evidence>
<dbReference type="PANTHER" id="PTHR42872">
    <property type="entry name" value="PROTEIN-GLUTAMATE METHYLESTERASE/PROTEIN-GLUTAMINE GLUTAMINASE"/>
    <property type="match status" value="1"/>
</dbReference>
<dbReference type="EC" id="3.5.1.44" evidence="5"/>
<dbReference type="InterPro" id="IPR011006">
    <property type="entry name" value="CheY-like_superfamily"/>
</dbReference>
<dbReference type="CDD" id="cd16432">
    <property type="entry name" value="CheB_Rec"/>
    <property type="match status" value="1"/>
</dbReference>
<reference evidence="6 7" key="1">
    <citation type="submission" date="2020-02" db="EMBL/GenBank/DDBJ databases">
        <title>Genome analysis of Thermosulfuriphilus ammonigenes ST65T, an anaerobic thermophilic chemolithoautotrophic bacterium isolated from a deep-sea hydrothermal vent.</title>
        <authorList>
            <person name="Slobodkina G."/>
            <person name="Allioux M."/>
            <person name="Merkel A."/>
            <person name="Alain K."/>
            <person name="Jebbar M."/>
            <person name="Slobodkin A."/>
        </authorList>
    </citation>
    <scope>NUCLEOTIDE SEQUENCE [LARGE SCALE GENOMIC DNA]</scope>
    <source>
        <strain evidence="6 7">ST65</strain>
    </source>
</reference>
<dbReference type="NCBIfam" id="NF001965">
    <property type="entry name" value="PRK00742.1"/>
    <property type="match status" value="1"/>
</dbReference>
<dbReference type="RefSeq" id="WP_166031967.1">
    <property type="nucleotide sequence ID" value="NZ_CP048877.1"/>
</dbReference>
<organism evidence="6 7">
    <name type="scientific">Thermosulfuriphilus ammonigenes</name>
    <dbReference type="NCBI Taxonomy" id="1936021"/>
    <lineage>
        <taxon>Bacteria</taxon>
        <taxon>Pseudomonadati</taxon>
        <taxon>Thermodesulfobacteriota</taxon>
        <taxon>Thermodesulfobacteria</taxon>
        <taxon>Thermodesulfobacteriales</taxon>
        <taxon>Thermodesulfobacteriaceae</taxon>
        <taxon>Thermosulfuriphilus</taxon>
    </lineage>
</organism>
<comment type="PTM">
    <text evidence="5">Phosphorylated by CheA. Phosphorylation of the N-terminal regulatory domain activates the methylesterase activity.</text>
</comment>